<feature type="signal peptide" evidence="2">
    <location>
        <begin position="1"/>
        <end position="24"/>
    </location>
</feature>
<gene>
    <name evidence="3" type="ORF">ACFOU2_12525</name>
</gene>
<comment type="caution">
    <text evidence="3">The sequence shown here is derived from an EMBL/GenBank/DDBJ whole genome shotgun (WGS) entry which is preliminary data.</text>
</comment>
<sequence length="231" mass="27049">MRYVLKIKKIGLFMAFGLVFSACSNSSSPQIDIYKSLEQIVAAEKTFSKQQQPLVDLEKQEKEKYDQIISLGMKEQEQIRKLSNDALDIVGKREKRIQQEKKSMDESKKKFQEAVELIDSLDEEEHKKEAESLIKLMNKRYTSYDKLHDHYEKAVQLDRELYQMFKKEDVALDELEKQIASINATYDQILKANEEFNNLTKQYNEAKAAFYKKAGLEVVEKNKDDKKESVQ</sequence>
<accession>A0ABV8B259</accession>
<evidence type="ECO:0000313" key="3">
    <source>
        <dbReference type="EMBL" id="MFC3884273.1"/>
    </source>
</evidence>
<dbReference type="InterPro" id="IPR036785">
    <property type="entry name" value="YkyA-like_sf"/>
</dbReference>
<organism evidence="3 4">
    <name type="scientific">Bacillus songklensis</name>
    <dbReference type="NCBI Taxonomy" id="1069116"/>
    <lineage>
        <taxon>Bacteria</taxon>
        <taxon>Bacillati</taxon>
        <taxon>Bacillota</taxon>
        <taxon>Bacilli</taxon>
        <taxon>Bacillales</taxon>
        <taxon>Bacillaceae</taxon>
        <taxon>Bacillus</taxon>
    </lineage>
</organism>
<dbReference type="PROSITE" id="PS51257">
    <property type="entry name" value="PROKAR_LIPOPROTEIN"/>
    <property type="match status" value="1"/>
</dbReference>
<dbReference type="EMBL" id="JBHRZT010000052">
    <property type="protein sequence ID" value="MFC3884273.1"/>
    <property type="molecule type" value="Genomic_DNA"/>
</dbReference>
<name>A0ABV8B259_9BACI</name>
<keyword evidence="2" id="KW-0732">Signal</keyword>
<dbReference type="InterPro" id="IPR019454">
    <property type="entry name" value="Lipoprot_YkyA-like"/>
</dbReference>
<evidence type="ECO:0000256" key="2">
    <source>
        <dbReference type="SAM" id="SignalP"/>
    </source>
</evidence>
<feature type="coiled-coil region" evidence="1">
    <location>
        <begin position="172"/>
        <end position="209"/>
    </location>
</feature>
<dbReference type="RefSeq" id="WP_377915563.1">
    <property type="nucleotide sequence ID" value="NZ_JBHRZT010000052.1"/>
</dbReference>
<keyword evidence="4" id="KW-1185">Reference proteome</keyword>
<dbReference type="Proteomes" id="UP001595752">
    <property type="component" value="Unassembled WGS sequence"/>
</dbReference>
<keyword evidence="1" id="KW-0175">Coiled coil</keyword>
<evidence type="ECO:0000313" key="4">
    <source>
        <dbReference type="Proteomes" id="UP001595752"/>
    </source>
</evidence>
<dbReference type="Gene3D" id="1.20.120.570">
    <property type="entry name" value="YkyA-like"/>
    <property type="match status" value="1"/>
</dbReference>
<dbReference type="SUPFAM" id="SSF140423">
    <property type="entry name" value="MW0975(SA0943)-like"/>
    <property type="match status" value="1"/>
</dbReference>
<protein>
    <submittedName>
        <fullName evidence="3">YkyA family protein</fullName>
    </submittedName>
</protein>
<proteinExistence type="predicted"/>
<feature type="chain" id="PRO_5046045158" evidence="2">
    <location>
        <begin position="25"/>
        <end position="231"/>
    </location>
</feature>
<reference evidence="4" key="1">
    <citation type="journal article" date="2019" name="Int. J. Syst. Evol. Microbiol.">
        <title>The Global Catalogue of Microorganisms (GCM) 10K type strain sequencing project: providing services to taxonomists for standard genome sequencing and annotation.</title>
        <authorList>
            <consortium name="The Broad Institute Genomics Platform"/>
            <consortium name="The Broad Institute Genome Sequencing Center for Infectious Disease"/>
            <person name="Wu L."/>
            <person name="Ma J."/>
        </authorList>
    </citation>
    <scope>NUCLEOTIDE SEQUENCE [LARGE SCALE GENOMIC DNA]</scope>
    <source>
        <strain evidence="4">CCUG 61889</strain>
    </source>
</reference>
<dbReference type="Pfam" id="PF10368">
    <property type="entry name" value="YkyA"/>
    <property type="match status" value="1"/>
</dbReference>
<evidence type="ECO:0000256" key="1">
    <source>
        <dbReference type="SAM" id="Coils"/>
    </source>
</evidence>